<keyword evidence="3" id="KW-1133">Transmembrane helix</keyword>
<comment type="caution">
    <text evidence="5">The sequence shown here is derived from an EMBL/GenBank/DDBJ whole genome shotgun (WGS) entry which is preliminary data.</text>
</comment>
<feature type="transmembrane region" description="Helical" evidence="3">
    <location>
        <begin position="6"/>
        <end position="28"/>
    </location>
</feature>
<comment type="subcellular location">
    <subcellularLocation>
        <location evidence="1">Membrane</location>
        <topology evidence="1">Single-pass membrane protein</topology>
    </subcellularLocation>
</comment>
<dbReference type="GO" id="GO:0016020">
    <property type="term" value="C:membrane"/>
    <property type="evidence" value="ECO:0007669"/>
    <property type="project" value="UniProtKB-SubCell"/>
</dbReference>
<dbReference type="OMA" id="WNSLREP"/>
<keyword evidence="5" id="KW-0675">Receptor</keyword>
<keyword evidence="5" id="KW-0418">Kinase</keyword>
<feature type="domain" description="Wall-associated receptor kinase galacturonan-binding" evidence="4">
    <location>
        <begin position="68"/>
        <end position="130"/>
    </location>
</feature>
<reference evidence="5 6" key="1">
    <citation type="journal article" date="2018" name="Nat. Genet.">
        <title>The Rosa genome provides new insights in the design of modern roses.</title>
        <authorList>
            <person name="Bendahmane M."/>
        </authorList>
    </citation>
    <scope>NUCLEOTIDE SEQUENCE [LARGE SCALE GENOMIC DNA]</scope>
    <source>
        <strain evidence="6">cv. Old Blush</strain>
    </source>
</reference>
<dbReference type="GO" id="GO:0016301">
    <property type="term" value="F:kinase activity"/>
    <property type="evidence" value="ECO:0007669"/>
    <property type="project" value="UniProtKB-KW"/>
</dbReference>
<keyword evidence="6" id="KW-1185">Reference proteome</keyword>
<dbReference type="PANTHER" id="PTHR33138">
    <property type="entry name" value="OS01G0690200 PROTEIN"/>
    <property type="match status" value="1"/>
</dbReference>
<keyword evidence="5" id="KW-0808">Transferase</keyword>
<evidence type="ECO:0000256" key="2">
    <source>
        <dbReference type="ARBA" id="ARBA00022729"/>
    </source>
</evidence>
<keyword evidence="2" id="KW-0732">Signal</keyword>
<keyword evidence="3" id="KW-0812">Transmembrane</keyword>
<evidence type="ECO:0000313" key="6">
    <source>
        <dbReference type="Proteomes" id="UP000238479"/>
    </source>
</evidence>
<organism evidence="5 6">
    <name type="scientific">Rosa chinensis</name>
    <name type="common">China rose</name>
    <dbReference type="NCBI Taxonomy" id="74649"/>
    <lineage>
        <taxon>Eukaryota</taxon>
        <taxon>Viridiplantae</taxon>
        <taxon>Streptophyta</taxon>
        <taxon>Embryophyta</taxon>
        <taxon>Tracheophyta</taxon>
        <taxon>Spermatophyta</taxon>
        <taxon>Magnoliopsida</taxon>
        <taxon>eudicotyledons</taxon>
        <taxon>Gunneridae</taxon>
        <taxon>Pentapetalae</taxon>
        <taxon>rosids</taxon>
        <taxon>fabids</taxon>
        <taxon>Rosales</taxon>
        <taxon>Rosaceae</taxon>
        <taxon>Rosoideae</taxon>
        <taxon>Rosoideae incertae sedis</taxon>
        <taxon>Rosa</taxon>
    </lineage>
</organism>
<dbReference type="STRING" id="74649.A0A2P6R1K3"/>
<dbReference type="Pfam" id="PF13947">
    <property type="entry name" value="GUB_WAK_bind"/>
    <property type="match status" value="1"/>
</dbReference>
<evidence type="ECO:0000256" key="3">
    <source>
        <dbReference type="SAM" id="Phobius"/>
    </source>
</evidence>
<evidence type="ECO:0000313" key="5">
    <source>
        <dbReference type="EMBL" id="PRQ40259.1"/>
    </source>
</evidence>
<sequence>MFFFFFFLKFLFSIYIELLCNIRLIQVLNFIMKSLRKEESAAASILLYSVLTSLFFLAVQARSHKPGCASSCGDIENISYPFRLKVDPVGCGDPDYELSCVNNKTILEIFPGKYYVKNISYDEHIIRLVDVNFADRSSCSLPSGSVVSRDGYVNDFRFLALGTNQTYTQFVKCSRNISQANVAAYNYTAVPCLTRVNGTNYFYAVYDGYYLARPRQPPCSLISVAISDYHENFVEPLSYEAIMKQLEAGFDLGWSVECRDCSLAGKSCGVDVSDLNLGTKPLPYQCYEGQFTIICLFYLYHEGQFTIYHTIFYRYRVQRTH</sequence>
<dbReference type="PANTHER" id="PTHR33138:SF59">
    <property type="entry name" value="LEAF RUST 10 DISEASE-RESISTANCE LOCUS RECEPTOR-LIKE PROTEIN KINASE-LIKE 1.2"/>
    <property type="match status" value="1"/>
</dbReference>
<dbReference type="Proteomes" id="UP000238479">
    <property type="component" value="Chromosome 4"/>
</dbReference>
<evidence type="ECO:0000256" key="1">
    <source>
        <dbReference type="ARBA" id="ARBA00004167"/>
    </source>
</evidence>
<keyword evidence="3" id="KW-0472">Membrane</keyword>
<proteinExistence type="predicted"/>
<name>A0A2P6R1K3_ROSCH</name>
<dbReference type="GO" id="GO:0030247">
    <property type="term" value="F:polysaccharide binding"/>
    <property type="evidence" value="ECO:0007669"/>
    <property type="project" value="InterPro"/>
</dbReference>
<dbReference type="EMBL" id="PDCK01000042">
    <property type="protein sequence ID" value="PRQ40259.1"/>
    <property type="molecule type" value="Genomic_DNA"/>
</dbReference>
<feature type="transmembrane region" description="Helical" evidence="3">
    <location>
        <begin position="40"/>
        <end position="59"/>
    </location>
</feature>
<dbReference type="AlphaFoldDB" id="A0A2P6R1K3"/>
<gene>
    <name evidence="5" type="ORF">RchiOBHm_Chr4g0434121</name>
</gene>
<accession>A0A2P6R1K3</accession>
<dbReference type="Gramene" id="PRQ40259">
    <property type="protein sequence ID" value="PRQ40259"/>
    <property type="gene ID" value="RchiOBHm_Chr4g0434121"/>
</dbReference>
<protein>
    <submittedName>
        <fullName evidence="5">Putative wall-associated receptor kinase, galacturonan-binding domain-containing protein</fullName>
    </submittedName>
</protein>
<evidence type="ECO:0000259" key="4">
    <source>
        <dbReference type="Pfam" id="PF13947"/>
    </source>
</evidence>
<dbReference type="InterPro" id="IPR025287">
    <property type="entry name" value="WAK_GUB"/>
</dbReference>